<proteinExistence type="predicted"/>
<evidence type="ECO:0000313" key="3">
    <source>
        <dbReference type="EMBL" id="CAI5758131.1"/>
    </source>
</evidence>
<dbReference type="AlphaFoldDB" id="A0A9W4TX23"/>
<dbReference type="GO" id="GO:0070042">
    <property type="term" value="F:rRNA (uridine-N3-)-methyltransferase activity"/>
    <property type="evidence" value="ECO:0007669"/>
    <property type="project" value="InterPro"/>
</dbReference>
<reference evidence="3" key="1">
    <citation type="submission" date="2022-12" db="EMBL/GenBank/DDBJ databases">
        <authorList>
            <person name="Brejova B."/>
        </authorList>
    </citation>
    <scope>NUCLEOTIDE SEQUENCE</scope>
</reference>
<accession>A0A9W4TX23</accession>
<name>A0A9W4TX23_9ASCO</name>
<gene>
    <name evidence="3" type="ORF">CANVERA_P2644</name>
</gene>
<evidence type="ECO:0000259" key="2">
    <source>
        <dbReference type="Pfam" id="PF10354"/>
    </source>
</evidence>
<feature type="region of interest" description="Disordered" evidence="1">
    <location>
        <begin position="30"/>
        <end position="62"/>
    </location>
</feature>
<keyword evidence="4" id="KW-1185">Reference proteome</keyword>
<comment type="caution">
    <text evidence="3">The sequence shown here is derived from an EMBL/GenBank/DDBJ whole genome shotgun (WGS) entry which is preliminary data.</text>
</comment>
<dbReference type="Pfam" id="PF10354">
    <property type="entry name" value="BMT5-like"/>
    <property type="match status" value="1"/>
</dbReference>
<dbReference type="PANTHER" id="PTHR11538">
    <property type="entry name" value="PHENYLALANYL-TRNA SYNTHETASE"/>
    <property type="match status" value="1"/>
</dbReference>
<dbReference type="InterPro" id="IPR019446">
    <property type="entry name" value="BMT5-like"/>
</dbReference>
<organism evidence="3 4">
    <name type="scientific">Candida verbasci</name>
    <dbReference type="NCBI Taxonomy" id="1227364"/>
    <lineage>
        <taxon>Eukaryota</taxon>
        <taxon>Fungi</taxon>
        <taxon>Dikarya</taxon>
        <taxon>Ascomycota</taxon>
        <taxon>Saccharomycotina</taxon>
        <taxon>Pichiomycetes</taxon>
        <taxon>Debaryomycetaceae</taxon>
        <taxon>Candida/Lodderomyces clade</taxon>
        <taxon>Candida</taxon>
    </lineage>
</organism>
<protein>
    <recommendedName>
        <fullName evidence="2">25S rRNA (uridine-N(3))-methyltransferase BMT5-like domain-containing protein</fullName>
    </recommendedName>
</protein>
<sequence>MSRKLKDKKFKQKGLKGSLQRHIIQDEYSKQAAKNKEIDKENKANKLKSRKASKKSRQNNVQQKVKGLMPFKLDDHLLLIGEGDFSFAKSLIFQNFILPSNLIATSYDSKDELDKYPQAIENIKKLEELGVRIIYNVDATNLPTTLGLILNSKQKKAGKSISLFDDKSKIDYIMFNFPHSGKGIKDVDRNIRDHQKLILEYFQNCKKVFELINVDTSGYNNVSGKIILSLFEGEPYNSWGIKILGKFEGFKVEKSGKFEWDMFPEYHHRRTNSVKDTTKPANERDARMYIFEEFIKKKDED</sequence>
<evidence type="ECO:0000256" key="1">
    <source>
        <dbReference type="SAM" id="MobiDB-lite"/>
    </source>
</evidence>
<dbReference type="GO" id="GO:0070475">
    <property type="term" value="P:rRNA base methylation"/>
    <property type="evidence" value="ECO:0007669"/>
    <property type="project" value="InterPro"/>
</dbReference>
<dbReference type="Proteomes" id="UP001152885">
    <property type="component" value="Unassembled WGS sequence"/>
</dbReference>
<dbReference type="PANTHER" id="PTHR11538:SF26">
    <property type="entry name" value="FERREDOXIN-FOLD ANTICODON-BINDING DOMAIN-CONTAINING PROTEIN 1"/>
    <property type="match status" value="1"/>
</dbReference>
<feature type="domain" description="25S rRNA (uridine-N(3))-methyltransferase BMT5-like" evidence="2">
    <location>
        <begin position="78"/>
        <end position="270"/>
    </location>
</feature>
<feature type="compositionally biased region" description="Basic residues" evidence="1">
    <location>
        <begin position="45"/>
        <end position="57"/>
    </location>
</feature>
<dbReference type="GO" id="GO:0005737">
    <property type="term" value="C:cytoplasm"/>
    <property type="evidence" value="ECO:0007669"/>
    <property type="project" value="TreeGrafter"/>
</dbReference>
<evidence type="ECO:0000313" key="4">
    <source>
        <dbReference type="Proteomes" id="UP001152885"/>
    </source>
</evidence>
<dbReference type="EMBL" id="CANTUO010000002">
    <property type="protein sequence ID" value="CAI5758131.1"/>
    <property type="molecule type" value="Genomic_DNA"/>
</dbReference>
<feature type="compositionally biased region" description="Basic and acidic residues" evidence="1">
    <location>
        <begin position="30"/>
        <end position="44"/>
    </location>
</feature>
<dbReference type="OrthoDB" id="273345at2759"/>